<evidence type="ECO:0000313" key="1">
    <source>
        <dbReference type="EMBL" id="QDT76319.1"/>
    </source>
</evidence>
<gene>
    <name evidence="1" type="ORF">I41_55690</name>
</gene>
<accession>A0A517U6R0</accession>
<dbReference type="Pfam" id="PF10134">
    <property type="entry name" value="RPA"/>
    <property type="match status" value="1"/>
</dbReference>
<dbReference type="KEGG" id="llh:I41_55690"/>
<name>A0A517U6R0_9BACT</name>
<protein>
    <submittedName>
        <fullName evidence="1">Replication initiator protein A</fullName>
    </submittedName>
</protein>
<dbReference type="InterPro" id="IPR018777">
    <property type="entry name" value="Replication_initiator_prot_A"/>
</dbReference>
<proteinExistence type="predicted"/>
<keyword evidence="2" id="KW-1185">Reference proteome</keyword>
<keyword evidence="1" id="KW-0614">Plasmid</keyword>
<dbReference type="OrthoDB" id="9774004at2"/>
<geneLocation type="plasmid" evidence="2">
    <name>pi41_1</name>
</geneLocation>
<organism evidence="1 2">
    <name type="scientific">Lacipirellula limnantheis</name>
    <dbReference type="NCBI Taxonomy" id="2528024"/>
    <lineage>
        <taxon>Bacteria</taxon>
        <taxon>Pseudomonadati</taxon>
        <taxon>Planctomycetota</taxon>
        <taxon>Planctomycetia</taxon>
        <taxon>Pirellulales</taxon>
        <taxon>Lacipirellulaceae</taxon>
        <taxon>Lacipirellula</taxon>
    </lineage>
</organism>
<reference evidence="1 2" key="1">
    <citation type="submission" date="2019-02" db="EMBL/GenBank/DDBJ databases">
        <title>Deep-cultivation of Planctomycetes and their phenomic and genomic characterization uncovers novel biology.</title>
        <authorList>
            <person name="Wiegand S."/>
            <person name="Jogler M."/>
            <person name="Boedeker C."/>
            <person name="Pinto D."/>
            <person name="Vollmers J."/>
            <person name="Rivas-Marin E."/>
            <person name="Kohn T."/>
            <person name="Peeters S.H."/>
            <person name="Heuer A."/>
            <person name="Rast P."/>
            <person name="Oberbeckmann S."/>
            <person name="Bunk B."/>
            <person name="Jeske O."/>
            <person name="Meyerdierks A."/>
            <person name="Storesund J.E."/>
            <person name="Kallscheuer N."/>
            <person name="Luecker S."/>
            <person name="Lage O.M."/>
            <person name="Pohl T."/>
            <person name="Merkel B.J."/>
            <person name="Hornburger P."/>
            <person name="Mueller R.-W."/>
            <person name="Bruemmer F."/>
            <person name="Labrenz M."/>
            <person name="Spormann A.M."/>
            <person name="Op den Camp H."/>
            <person name="Overmann J."/>
            <person name="Amann R."/>
            <person name="Jetten M.S.M."/>
            <person name="Mascher T."/>
            <person name="Medema M.H."/>
            <person name="Devos D.P."/>
            <person name="Kaster A.-K."/>
            <person name="Ovreas L."/>
            <person name="Rohde M."/>
            <person name="Galperin M.Y."/>
            <person name="Jogler C."/>
        </authorList>
    </citation>
    <scope>NUCLEOTIDE SEQUENCE [LARGE SCALE GENOMIC DNA]</scope>
    <source>
        <strain evidence="1 2">I41</strain>
        <plasmid evidence="2">pi41_1</plasmid>
    </source>
</reference>
<evidence type="ECO:0000313" key="2">
    <source>
        <dbReference type="Proteomes" id="UP000317909"/>
    </source>
</evidence>
<dbReference type="AlphaFoldDB" id="A0A517U6R0"/>
<dbReference type="Proteomes" id="UP000317909">
    <property type="component" value="Plasmid pI41_1"/>
</dbReference>
<dbReference type="EMBL" id="CP036340">
    <property type="protein sequence ID" value="QDT76319.1"/>
    <property type="molecule type" value="Genomic_DNA"/>
</dbReference>
<sequence>MGRTPAVTAQDEFLEYLRSGRDEMNLLEHSISGADKKPDLTTRSLSFVTHERHPESGEAVERSWKVTFSAEYGRPTPKDDDVFVALLKVTQQGGLMDAVPAERLQKPQVHFSSYQLVRILGWPDNGASYQAIDDALNRIGGVWIVAKNYWYDNAEKEYVDRKFGIIDDVYLYERDKYHRALKKARAEGREKPLSWIRWSDVMAESFQAGYVRKLDIEVYRSLQHPIARKLYRYLGKQFWNRPKHRIDLQTLCHEKLGYQTRETRHARLREKIMPALEELEAKGIYGLTHQFDAGYGRCQILFTSTRRTDKARGTAGCSVTQQLVALGIGPTDAAAAVQRHSSARIAEDIEHVEFEAKSGRVKSSKAGMLATMLKATEPWPRPQGFISSAERERKKQAAAEGDARKRKLAAEREAREREAEERNLQAFHEFMAALTDVERAEFDERAKRVFFYGEHYRKAIKAGDAEKLARCRHSACYATWLDEQKKPQLQTSSEAREVQKSIRF</sequence>
<dbReference type="RefSeq" id="WP_145436544.1">
    <property type="nucleotide sequence ID" value="NZ_CP036340.1"/>
</dbReference>